<name>A0A0J6YIF3_COCIT</name>
<gene>
    <name evidence="1" type="ORF">CIRG_07081</name>
</gene>
<sequence length="100" mass="11369">MAVETAHIARMWVIVTMCTGPWEREECLADLPGGYVRPKCVCSVSAGRLIHSRTILFWTLAHGSSFSDCPTERIPSQDAEQEALIIYYRFFTPAILWHPE</sequence>
<proteinExistence type="predicted"/>
<dbReference type="Proteomes" id="UP000054565">
    <property type="component" value="Unassembled WGS sequence"/>
</dbReference>
<evidence type="ECO:0000313" key="2">
    <source>
        <dbReference type="Proteomes" id="UP000054565"/>
    </source>
</evidence>
<dbReference type="EMBL" id="DS028097">
    <property type="protein sequence ID" value="KMP07400.1"/>
    <property type="molecule type" value="Genomic_DNA"/>
</dbReference>
<protein>
    <submittedName>
        <fullName evidence="1">Uncharacterized protein</fullName>
    </submittedName>
</protein>
<reference evidence="2" key="1">
    <citation type="journal article" date="2010" name="Genome Res.">
        <title>Population genomic sequencing of Coccidioides fungi reveals recent hybridization and transposon control.</title>
        <authorList>
            <person name="Neafsey D.E."/>
            <person name="Barker B.M."/>
            <person name="Sharpton T.J."/>
            <person name="Stajich J.E."/>
            <person name="Park D.J."/>
            <person name="Whiston E."/>
            <person name="Hung C.-Y."/>
            <person name="McMahan C."/>
            <person name="White J."/>
            <person name="Sykes S."/>
            <person name="Heiman D."/>
            <person name="Young S."/>
            <person name="Zeng Q."/>
            <person name="Abouelleil A."/>
            <person name="Aftuck L."/>
            <person name="Bessette D."/>
            <person name="Brown A."/>
            <person name="FitzGerald M."/>
            <person name="Lui A."/>
            <person name="Macdonald J.P."/>
            <person name="Priest M."/>
            <person name="Orbach M.J."/>
            <person name="Galgiani J.N."/>
            <person name="Kirkland T.N."/>
            <person name="Cole G.T."/>
            <person name="Birren B.W."/>
            <person name="Henn M.R."/>
            <person name="Taylor J.W."/>
            <person name="Rounsley S.D."/>
        </authorList>
    </citation>
    <scope>NUCLEOTIDE SEQUENCE [LARGE SCALE GENOMIC DNA]</scope>
    <source>
        <strain evidence="2">RMSCC 2394</strain>
    </source>
</reference>
<evidence type="ECO:0000313" key="1">
    <source>
        <dbReference type="EMBL" id="KMP07400.1"/>
    </source>
</evidence>
<dbReference type="AlphaFoldDB" id="A0A0J6YIF3"/>
<organism evidence="1 2">
    <name type="scientific">Coccidioides immitis RMSCC 2394</name>
    <dbReference type="NCBI Taxonomy" id="404692"/>
    <lineage>
        <taxon>Eukaryota</taxon>
        <taxon>Fungi</taxon>
        <taxon>Dikarya</taxon>
        <taxon>Ascomycota</taxon>
        <taxon>Pezizomycotina</taxon>
        <taxon>Eurotiomycetes</taxon>
        <taxon>Eurotiomycetidae</taxon>
        <taxon>Onygenales</taxon>
        <taxon>Onygenaceae</taxon>
        <taxon>Coccidioides</taxon>
    </lineage>
</organism>
<accession>A0A0J6YIF3</accession>